<reference evidence="2" key="1">
    <citation type="submission" date="2019-10" db="EMBL/GenBank/DDBJ databases">
        <authorList>
            <consortium name="DOE Joint Genome Institute"/>
            <person name="Kuo A."/>
            <person name="Miyauchi S."/>
            <person name="Kiss E."/>
            <person name="Drula E."/>
            <person name="Kohler A."/>
            <person name="Sanchez-Garcia M."/>
            <person name="Andreopoulos B."/>
            <person name="Barry K.W."/>
            <person name="Bonito G."/>
            <person name="Buee M."/>
            <person name="Carver A."/>
            <person name="Chen C."/>
            <person name="Cichocki N."/>
            <person name="Clum A."/>
            <person name="Culley D."/>
            <person name="Crous P.W."/>
            <person name="Fauchery L."/>
            <person name="Girlanda M."/>
            <person name="Hayes R."/>
            <person name="Keri Z."/>
            <person name="LaButti K."/>
            <person name="Lipzen A."/>
            <person name="Lombard V."/>
            <person name="Magnuson J."/>
            <person name="Maillard F."/>
            <person name="Morin E."/>
            <person name="Murat C."/>
            <person name="Nolan M."/>
            <person name="Ohm R."/>
            <person name="Pangilinan J."/>
            <person name="Pereira M."/>
            <person name="Perotto S."/>
            <person name="Peter M."/>
            <person name="Riley R."/>
            <person name="Sitrit Y."/>
            <person name="Stielow B."/>
            <person name="Szollosi G."/>
            <person name="Zifcakova L."/>
            <person name="Stursova M."/>
            <person name="Spatafora J.W."/>
            <person name="Tedersoo L."/>
            <person name="Vaario L.-M."/>
            <person name="Yamada A."/>
            <person name="Yan M."/>
            <person name="Wang P."/>
            <person name="Xu J."/>
            <person name="Bruns T."/>
            <person name="Baldrian P."/>
            <person name="Vilgalys R."/>
            <person name="Henrissat B."/>
            <person name="Grigoriev I.V."/>
            <person name="Hibbett D."/>
            <person name="Nagy L.G."/>
            <person name="Martin F.M."/>
        </authorList>
    </citation>
    <scope>NUCLEOTIDE SEQUENCE</scope>
    <source>
        <strain evidence="2">BED1</strain>
    </source>
</reference>
<reference evidence="2" key="2">
    <citation type="journal article" date="2020" name="Nat. Commun.">
        <title>Large-scale genome sequencing of mycorrhizal fungi provides insights into the early evolution of symbiotic traits.</title>
        <authorList>
            <person name="Miyauchi S."/>
            <person name="Kiss E."/>
            <person name="Kuo A."/>
            <person name="Drula E."/>
            <person name="Kohler A."/>
            <person name="Sanchez-Garcia M."/>
            <person name="Morin E."/>
            <person name="Andreopoulos B."/>
            <person name="Barry K.W."/>
            <person name="Bonito G."/>
            <person name="Buee M."/>
            <person name="Carver A."/>
            <person name="Chen C."/>
            <person name="Cichocki N."/>
            <person name="Clum A."/>
            <person name="Culley D."/>
            <person name="Crous P.W."/>
            <person name="Fauchery L."/>
            <person name="Girlanda M."/>
            <person name="Hayes R.D."/>
            <person name="Keri Z."/>
            <person name="LaButti K."/>
            <person name="Lipzen A."/>
            <person name="Lombard V."/>
            <person name="Magnuson J."/>
            <person name="Maillard F."/>
            <person name="Murat C."/>
            <person name="Nolan M."/>
            <person name="Ohm R.A."/>
            <person name="Pangilinan J."/>
            <person name="Pereira M.F."/>
            <person name="Perotto S."/>
            <person name="Peter M."/>
            <person name="Pfister S."/>
            <person name="Riley R."/>
            <person name="Sitrit Y."/>
            <person name="Stielow J.B."/>
            <person name="Szollosi G."/>
            <person name="Zifcakova L."/>
            <person name="Stursova M."/>
            <person name="Spatafora J.W."/>
            <person name="Tedersoo L."/>
            <person name="Vaario L.M."/>
            <person name="Yamada A."/>
            <person name="Yan M."/>
            <person name="Wang P."/>
            <person name="Xu J."/>
            <person name="Bruns T."/>
            <person name="Baldrian P."/>
            <person name="Vilgalys R."/>
            <person name="Dunand C."/>
            <person name="Henrissat B."/>
            <person name="Grigoriev I.V."/>
            <person name="Hibbett D."/>
            <person name="Nagy L.G."/>
            <person name="Martin F.M."/>
        </authorList>
    </citation>
    <scope>NUCLEOTIDE SEQUENCE</scope>
    <source>
        <strain evidence="2">BED1</strain>
    </source>
</reference>
<gene>
    <name evidence="2" type="ORF">L210DRAFT_3185440</name>
</gene>
<accession>A0AAD4BFU1</accession>
<proteinExistence type="predicted"/>
<comment type="caution">
    <text evidence="2">The sequence shown here is derived from an EMBL/GenBank/DDBJ whole genome shotgun (WGS) entry which is preliminary data.</text>
</comment>
<feature type="region of interest" description="Disordered" evidence="1">
    <location>
        <begin position="137"/>
        <end position="158"/>
    </location>
</feature>
<evidence type="ECO:0000313" key="2">
    <source>
        <dbReference type="EMBL" id="KAF8426838.1"/>
    </source>
</evidence>
<dbReference type="Proteomes" id="UP001194468">
    <property type="component" value="Unassembled WGS sequence"/>
</dbReference>
<keyword evidence="3" id="KW-1185">Reference proteome</keyword>
<sequence>MPTSAPLLTDTSDVDTDEVSSFQNVVLPPLLKSKSLRCLQQRHYPKLSCRSSHGYPSMEQVSLFAAATYLNKTFVWRTLDATQPPYPRSTYTQTIIPSSDGERFTVVTEEDPFLSTPPMVMGRFTGSQNEVPPLQACVSPSPREPTPADDSDRHEAQYTGLPKPFRRSMFDILKLKGPYRSVPTRQYSILTLDEDPADNAPDDQVRRVVSLKTTVAGEHRVRSFRRSLDGDFRVGNMDNAPGLLDPAVLPKQTRG</sequence>
<evidence type="ECO:0000256" key="1">
    <source>
        <dbReference type="SAM" id="MobiDB-lite"/>
    </source>
</evidence>
<dbReference type="AlphaFoldDB" id="A0AAD4BFU1"/>
<dbReference type="EMBL" id="WHUW01000085">
    <property type="protein sequence ID" value="KAF8426838.1"/>
    <property type="molecule type" value="Genomic_DNA"/>
</dbReference>
<organism evidence="2 3">
    <name type="scientific">Boletus edulis BED1</name>
    <dbReference type="NCBI Taxonomy" id="1328754"/>
    <lineage>
        <taxon>Eukaryota</taxon>
        <taxon>Fungi</taxon>
        <taxon>Dikarya</taxon>
        <taxon>Basidiomycota</taxon>
        <taxon>Agaricomycotina</taxon>
        <taxon>Agaricomycetes</taxon>
        <taxon>Agaricomycetidae</taxon>
        <taxon>Boletales</taxon>
        <taxon>Boletineae</taxon>
        <taxon>Boletaceae</taxon>
        <taxon>Boletoideae</taxon>
        <taxon>Boletus</taxon>
    </lineage>
</organism>
<name>A0AAD4BFU1_BOLED</name>
<evidence type="ECO:0000313" key="3">
    <source>
        <dbReference type="Proteomes" id="UP001194468"/>
    </source>
</evidence>
<protein>
    <submittedName>
        <fullName evidence="2">Uncharacterized protein</fullName>
    </submittedName>
</protein>
<feature type="region of interest" description="Disordered" evidence="1">
    <location>
        <begin position="230"/>
        <end position="255"/>
    </location>
</feature>